<evidence type="ECO:0000313" key="4">
    <source>
        <dbReference type="Proteomes" id="UP000714275"/>
    </source>
</evidence>
<evidence type="ECO:0000313" key="3">
    <source>
        <dbReference type="EMBL" id="KAG1780565.1"/>
    </source>
</evidence>
<feature type="compositionally biased region" description="Low complexity" evidence="1">
    <location>
        <begin position="105"/>
        <end position="114"/>
    </location>
</feature>
<comment type="caution">
    <text evidence="3">The sequence shown here is derived from an EMBL/GenBank/DDBJ whole genome shotgun (WGS) entry which is preliminary data.</text>
</comment>
<dbReference type="AlphaFoldDB" id="A0A9P7A134"/>
<organism evidence="3 4">
    <name type="scientific">Suillus placidus</name>
    <dbReference type="NCBI Taxonomy" id="48579"/>
    <lineage>
        <taxon>Eukaryota</taxon>
        <taxon>Fungi</taxon>
        <taxon>Dikarya</taxon>
        <taxon>Basidiomycota</taxon>
        <taxon>Agaricomycotina</taxon>
        <taxon>Agaricomycetes</taxon>
        <taxon>Agaricomycetidae</taxon>
        <taxon>Boletales</taxon>
        <taxon>Suillineae</taxon>
        <taxon>Suillaceae</taxon>
        <taxon>Suillus</taxon>
    </lineage>
</organism>
<dbReference type="Proteomes" id="UP000714275">
    <property type="component" value="Unassembled WGS sequence"/>
</dbReference>
<sequence length="278" mass="31396">MNYTVQQYLLAVLLWQACHFFEAQYLMKDTISFYEWPAVAKSRNDQKARPTRHNAISQRHVLHLPLAHNICQPCDPYKGPGSHSIIGLPARSTHPMTPQKRHSGRSFGKSSSLSIEWSTPPPSPTTQRLAERFRLPDGTTAHRVPAPCHLHDRTIPFNDNGNPGILVKDILNGGCVQDSPEHDFKAGSLKIVFQWPGYDSSDILHARHITVNPNTIQELAVALCSALHKFYLCASKIRPSVESVPWALFSRVRLGDIMLTSIYWDAGVWVPEFYVLRK</sequence>
<keyword evidence="4" id="KW-1185">Reference proteome</keyword>
<feature type="chain" id="PRO_5040396178" evidence="2">
    <location>
        <begin position="24"/>
        <end position="278"/>
    </location>
</feature>
<accession>A0A9P7A134</accession>
<reference evidence="3" key="1">
    <citation type="journal article" date="2020" name="New Phytol.">
        <title>Comparative genomics reveals dynamic genome evolution in host specialist ectomycorrhizal fungi.</title>
        <authorList>
            <person name="Lofgren L.A."/>
            <person name="Nguyen N.H."/>
            <person name="Vilgalys R."/>
            <person name="Ruytinx J."/>
            <person name="Liao H.L."/>
            <person name="Branco S."/>
            <person name="Kuo A."/>
            <person name="LaButti K."/>
            <person name="Lipzen A."/>
            <person name="Andreopoulos W."/>
            <person name="Pangilinan J."/>
            <person name="Riley R."/>
            <person name="Hundley H."/>
            <person name="Na H."/>
            <person name="Barry K."/>
            <person name="Grigoriev I.V."/>
            <person name="Stajich J.E."/>
            <person name="Kennedy P.G."/>
        </authorList>
    </citation>
    <scope>NUCLEOTIDE SEQUENCE</scope>
    <source>
        <strain evidence="3">DOB743</strain>
    </source>
</reference>
<gene>
    <name evidence="3" type="ORF">EV702DRAFT_1078599</name>
</gene>
<feature type="region of interest" description="Disordered" evidence="1">
    <location>
        <begin position="89"/>
        <end position="127"/>
    </location>
</feature>
<evidence type="ECO:0000256" key="1">
    <source>
        <dbReference type="SAM" id="MobiDB-lite"/>
    </source>
</evidence>
<feature type="signal peptide" evidence="2">
    <location>
        <begin position="1"/>
        <end position="23"/>
    </location>
</feature>
<evidence type="ECO:0000256" key="2">
    <source>
        <dbReference type="SAM" id="SignalP"/>
    </source>
</evidence>
<name>A0A9P7A134_9AGAM</name>
<dbReference type="EMBL" id="JABBWD010000008">
    <property type="protein sequence ID" value="KAG1780565.1"/>
    <property type="molecule type" value="Genomic_DNA"/>
</dbReference>
<protein>
    <submittedName>
        <fullName evidence="3">Uncharacterized protein</fullName>
    </submittedName>
</protein>
<proteinExistence type="predicted"/>
<dbReference type="OrthoDB" id="2660931at2759"/>
<keyword evidence="2" id="KW-0732">Signal</keyword>